<dbReference type="InterPro" id="IPR002514">
    <property type="entry name" value="Transposase_8"/>
</dbReference>
<keyword evidence="3" id="KW-1185">Reference proteome</keyword>
<proteinExistence type="inferred from homology"/>
<protein>
    <submittedName>
        <fullName evidence="2">Transposase</fullName>
    </submittedName>
</protein>
<reference evidence="2 3" key="1">
    <citation type="submission" date="2020-02" db="EMBL/GenBank/DDBJ databases">
        <title>Shewanella WXL01 sp. nov., a marine bacterium isolated from green algae in Luhuitou Fringing Reef (Northern South China Sea).</title>
        <authorList>
            <person name="Wang X."/>
        </authorList>
    </citation>
    <scope>NUCLEOTIDE SEQUENCE [LARGE SCALE GENOMIC DNA]</scope>
    <source>
        <strain evidence="2 3">MCCC 1A01895</strain>
    </source>
</reference>
<dbReference type="EMBL" id="JAAIKR010000004">
    <property type="protein sequence ID" value="MBR9727615.1"/>
    <property type="molecule type" value="Genomic_DNA"/>
</dbReference>
<dbReference type="Pfam" id="PF01527">
    <property type="entry name" value="HTH_Tnp_1"/>
    <property type="match status" value="1"/>
</dbReference>
<dbReference type="RefSeq" id="WP_194823836.1">
    <property type="nucleotide sequence ID" value="NZ_JAAIKR010000004.1"/>
</dbReference>
<organism evidence="2 3">
    <name type="scientific">Shewanella intestini</name>
    <dbReference type="NCBI Taxonomy" id="2017544"/>
    <lineage>
        <taxon>Bacteria</taxon>
        <taxon>Pseudomonadati</taxon>
        <taxon>Pseudomonadota</taxon>
        <taxon>Gammaproteobacteria</taxon>
        <taxon>Alteromonadales</taxon>
        <taxon>Shewanellaceae</taxon>
        <taxon>Shewanella</taxon>
    </lineage>
</organism>
<evidence type="ECO:0000313" key="2">
    <source>
        <dbReference type="EMBL" id="MBR9727615.1"/>
    </source>
</evidence>
<comment type="similarity">
    <text evidence="1">Belongs to the transposase 8 family.</text>
</comment>
<dbReference type="InterPro" id="IPR009057">
    <property type="entry name" value="Homeodomain-like_sf"/>
</dbReference>
<evidence type="ECO:0000313" key="3">
    <source>
        <dbReference type="Proteomes" id="UP000811844"/>
    </source>
</evidence>
<gene>
    <name evidence="2" type="ORF">G3R48_06400</name>
</gene>
<comment type="caution">
    <text evidence="2">The sequence shown here is derived from an EMBL/GenBank/DDBJ whole genome shotgun (WGS) entry which is preliminary data.</text>
</comment>
<sequence length="81" mass="9335">MNDLNNKPSSFKQWIILEVTEHNKLLSQVAKEHGISAKKIYQWIKASQSSKCKQQDDIIGEIALLQQKLAHLNKQLSHLQQ</sequence>
<accession>A0ABS5I2I7</accession>
<dbReference type="SUPFAM" id="SSF46689">
    <property type="entry name" value="Homeodomain-like"/>
    <property type="match status" value="1"/>
</dbReference>
<dbReference type="Proteomes" id="UP000811844">
    <property type="component" value="Unassembled WGS sequence"/>
</dbReference>
<name>A0ABS5I2I7_9GAMM</name>
<evidence type="ECO:0000256" key="1">
    <source>
        <dbReference type="ARBA" id="ARBA00009964"/>
    </source>
</evidence>